<gene>
    <name evidence="12" type="ORF">CUNI_LOCUS3663</name>
</gene>
<feature type="region of interest" description="Disordered" evidence="9">
    <location>
        <begin position="465"/>
        <end position="550"/>
    </location>
</feature>
<evidence type="ECO:0008006" key="14">
    <source>
        <dbReference type="Google" id="ProtNLM"/>
    </source>
</evidence>
<dbReference type="InterPro" id="IPR006576">
    <property type="entry name" value="BRK_domain"/>
</dbReference>
<dbReference type="OrthoDB" id="1884872at2759"/>
<feature type="compositionally biased region" description="Low complexity" evidence="9">
    <location>
        <begin position="1593"/>
        <end position="1613"/>
    </location>
</feature>
<reference evidence="12" key="1">
    <citation type="submission" date="2021-04" db="EMBL/GenBank/DDBJ databases">
        <authorList>
            <consortium name="Molecular Ecology Group"/>
        </authorList>
    </citation>
    <scope>NUCLEOTIDE SEQUENCE</scope>
</reference>
<evidence type="ECO:0000256" key="9">
    <source>
        <dbReference type="SAM" id="MobiDB-lite"/>
    </source>
</evidence>
<feature type="compositionally biased region" description="Basic and acidic residues" evidence="9">
    <location>
        <begin position="704"/>
        <end position="739"/>
    </location>
</feature>
<feature type="compositionally biased region" description="Basic and acidic residues" evidence="9">
    <location>
        <begin position="528"/>
        <end position="550"/>
    </location>
</feature>
<feature type="region of interest" description="Disordered" evidence="9">
    <location>
        <begin position="411"/>
        <end position="451"/>
    </location>
</feature>
<feature type="region of interest" description="Disordered" evidence="9">
    <location>
        <begin position="1150"/>
        <end position="1184"/>
    </location>
</feature>
<feature type="region of interest" description="Disordered" evidence="9">
    <location>
        <begin position="1"/>
        <end position="39"/>
    </location>
</feature>
<feature type="compositionally biased region" description="Acidic residues" evidence="9">
    <location>
        <begin position="229"/>
        <end position="246"/>
    </location>
</feature>
<feature type="compositionally biased region" description="Basic and acidic residues" evidence="9">
    <location>
        <begin position="1231"/>
        <end position="1282"/>
    </location>
</feature>
<feature type="compositionally biased region" description="Acidic residues" evidence="9">
    <location>
        <begin position="1002"/>
        <end position="1024"/>
    </location>
</feature>
<dbReference type="GO" id="GO:0006351">
    <property type="term" value="P:DNA-templated transcription"/>
    <property type="evidence" value="ECO:0007669"/>
    <property type="project" value="InterPro"/>
</dbReference>
<feature type="compositionally biased region" description="Basic residues" evidence="9">
    <location>
        <begin position="251"/>
        <end position="264"/>
    </location>
</feature>
<dbReference type="InterPro" id="IPR019786">
    <property type="entry name" value="Zinc_finger_PHD-type_CS"/>
</dbReference>
<feature type="region of interest" description="Disordered" evidence="9">
    <location>
        <begin position="582"/>
        <end position="811"/>
    </location>
</feature>
<feature type="compositionally biased region" description="Polar residues" evidence="9">
    <location>
        <begin position="136"/>
        <end position="165"/>
    </location>
</feature>
<feature type="compositionally biased region" description="Basic residues" evidence="9">
    <location>
        <begin position="684"/>
        <end position="693"/>
    </location>
</feature>
<evidence type="ECO:0000259" key="11">
    <source>
        <dbReference type="PROSITE" id="PS51321"/>
    </source>
</evidence>
<organism evidence="12 13">
    <name type="scientific">Candidula unifasciata</name>
    <dbReference type="NCBI Taxonomy" id="100452"/>
    <lineage>
        <taxon>Eukaryota</taxon>
        <taxon>Metazoa</taxon>
        <taxon>Spiralia</taxon>
        <taxon>Lophotrochozoa</taxon>
        <taxon>Mollusca</taxon>
        <taxon>Gastropoda</taxon>
        <taxon>Heterobranchia</taxon>
        <taxon>Euthyneura</taxon>
        <taxon>Panpulmonata</taxon>
        <taxon>Eupulmonata</taxon>
        <taxon>Stylommatophora</taxon>
        <taxon>Helicina</taxon>
        <taxon>Helicoidea</taxon>
        <taxon>Geomitridae</taxon>
        <taxon>Candidula</taxon>
    </lineage>
</organism>
<keyword evidence="2" id="KW-0479">Metal-binding</keyword>
<evidence type="ECO:0000256" key="1">
    <source>
        <dbReference type="ARBA" id="ARBA00004123"/>
    </source>
</evidence>
<feature type="non-terminal residue" evidence="12">
    <location>
        <position position="1888"/>
    </location>
</feature>
<evidence type="ECO:0000256" key="7">
    <source>
        <dbReference type="ARBA" id="ARBA00023242"/>
    </source>
</evidence>
<keyword evidence="6" id="KW-0804">Transcription</keyword>
<dbReference type="SUPFAM" id="SSF46942">
    <property type="entry name" value="Elongation factor TFIIS domain 2"/>
    <property type="match status" value="1"/>
</dbReference>
<dbReference type="CDD" id="cd15552">
    <property type="entry name" value="PHD_PHF3_like"/>
    <property type="match status" value="1"/>
</dbReference>
<dbReference type="SMART" id="SM00510">
    <property type="entry name" value="TFS2M"/>
    <property type="match status" value="1"/>
</dbReference>
<dbReference type="SMART" id="SM00592">
    <property type="entry name" value="BRK"/>
    <property type="match status" value="1"/>
</dbReference>
<feature type="compositionally biased region" description="Basic and acidic residues" evidence="9">
    <location>
        <begin position="422"/>
        <end position="436"/>
    </location>
</feature>
<feature type="compositionally biased region" description="Basic and acidic residues" evidence="9">
    <location>
        <begin position="582"/>
        <end position="614"/>
    </location>
</feature>
<evidence type="ECO:0000256" key="6">
    <source>
        <dbReference type="ARBA" id="ARBA00023163"/>
    </source>
</evidence>
<evidence type="ECO:0000256" key="4">
    <source>
        <dbReference type="ARBA" id="ARBA00022833"/>
    </source>
</evidence>
<name>A0A8S3YRQ7_9EUPU</name>
<accession>A0A8S3YRQ7</accession>
<keyword evidence="7" id="KW-0539">Nucleus</keyword>
<keyword evidence="5" id="KW-0805">Transcription regulation</keyword>
<dbReference type="Pfam" id="PF07744">
    <property type="entry name" value="SPOC"/>
    <property type="match status" value="1"/>
</dbReference>
<feature type="compositionally biased region" description="Basic and acidic residues" evidence="9">
    <location>
        <begin position="746"/>
        <end position="782"/>
    </location>
</feature>
<feature type="region of interest" description="Disordered" evidence="9">
    <location>
        <begin position="1562"/>
        <end position="1615"/>
    </location>
</feature>
<protein>
    <recommendedName>
        <fullName evidence="14">Death-inducer obliterator 1</fullName>
    </recommendedName>
</protein>
<feature type="compositionally biased region" description="Acidic residues" evidence="9">
    <location>
        <begin position="360"/>
        <end position="371"/>
    </location>
</feature>
<feature type="compositionally biased region" description="Basic and acidic residues" evidence="9">
    <location>
        <begin position="1294"/>
        <end position="1305"/>
    </location>
</feature>
<feature type="compositionally biased region" description="Polar residues" evidence="9">
    <location>
        <begin position="477"/>
        <end position="488"/>
    </location>
</feature>
<dbReference type="SMART" id="SM00249">
    <property type="entry name" value="PHD"/>
    <property type="match status" value="1"/>
</dbReference>
<dbReference type="InterPro" id="IPR001965">
    <property type="entry name" value="Znf_PHD"/>
</dbReference>
<dbReference type="PANTHER" id="PTHR11477:SF51">
    <property type="entry name" value="PROTEIN PARTNER OF SNF, ISOFORM B"/>
    <property type="match status" value="1"/>
</dbReference>
<dbReference type="Pfam" id="PF07500">
    <property type="entry name" value="TFIIS_M"/>
    <property type="match status" value="1"/>
</dbReference>
<feature type="compositionally biased region" description="Polar residues" evidence="9">
    <location>
        <begin position="90"/>
        <end position="119"/>
    </location>
</feature>
<feature type="compositionally biased region" description="Polar residues" evidence="9">
    <location>
        <begin position="1819"/>
        <end position="1829"/>
    </location>
</feature>
<feature type="compositionally biased region" description="Low complexity" evidence="9">
    <location>
        <begin position="1562"/>
        <end position="1572"/>
    </location>
</feature>
<dbReference type="InterPro" id="IPR003618">
    <property type="entry name" value="TFIIS_cen_dom"/>
</dbReference>
<evidence type="ECO:0000256" key="3">
    <source>
        <dbReference type="ARBA" id="ARBA00022771"/>
    </source>
</evidence>
<keyword evidence="3 8" id="KW-0863">Zinc-finger</keyword>
<sequence>MVHQTPVASPDNIDVDISEARSHTLEHAGSADADVENHGDTTPPVFGLESISSTNIVDSAYTDTLDVADNVVAYSTSVVDDAHRSVTNVIPQASTGEANTDPAENQADTSSIDDTTVHASSRRIDSTVKTSHVPRGSSQTSHQRIPTPVETSHVSRGSSQTSHQRIPTPVAVKEVGASLPDSTPSRRSSRKKQSTFSSDFEYYALGSMKIEIKPETTLSYKPRQATSDAQDDDSDGSSESDDDIDDDKMKNIAKKKIVEKKHKGKVSEVGDSEEDETDREVKSDKGKVKVAAKKKTQKFSTIIKGSKKKVKREKEESETDEDSGEDVNENRVIPKLLKGHKRKKDDGFVKASKKMKVASDQEDESSDEEESTPISLLKAKLKEESTPISQLKDKLKEESIPISKLKAELKEESIPISKLKAKLKDSDPLTQHKKEASNSASPAKIKSAEDLDAFSLLQAQIRLKREAKSSHMARPETNVSNDAGSTKTHPSSPGSSGCSHRHKLKHAGSSLKKSEKGILGKIGVSKSDGMRGDSPKHPKERNAAGDGVKKEVRYITKIKVIRKPDGTIIKKKVLVPEREIHRLEENKIRKQNSPEKSEGKKVTKLENTKTDSHQKHAVASGHLSAMKHNGRLDSDGFQKKKSHQFPSKDGSTGLKHKHGLKAKVEHDRKDGRPALSVDDLLKRGVLHKKKHHQPFGNKNLPKPAVKDRKPETVKDATKTEHENKESKVHQKGNKSEIKNSKGHRSSHVDKQGRDRSRSSESSKSRRKSMEAGKRKPDKHAEVEQDDSPPVLIPASSLSKPKHRHHKVEQEVPVDITMNDLFKPDTHAQDLLNKEEIQDNDVQSGVEPDRVYNILIEHQYSKPASPVVTSQDGQVGDSVITGGEDDIESISHAQAVVMDANLPDQFLEESDELAANDTENFQDTWPTTMEELQHLVERRDTADRSSILESLGSELQESGTEFLIVGQVEVGRVPALLREERQSMQEVAGSESEKADGASTPERDEEIGDNSGEEPNFEDDEKDIDWEPNDTDTLYCICRKPHNNRFMICCDKCEEWFHGTCVGISRARGQEMEDNEEEYICPFCAKGDPDLTLETAVLSLKSPEKMKSQLLQKCVGRRCSKAPRPGSVYCSNECVMSHAQEALKTIREEQMKKKISEKQPSTHSKSSSSSTPKTLPAKSSSAADTVEVIERETGKLLTGSSAPTQKGLHRWLEQHPTFEVVLPHKHRSKSSSSKDKQSRSDRDKTSSADRDRQKSDKDRKRAETEKRDHTSSKDSSRQSEAEKQQNVNSQTSDGSRIDDRRGDGQKQIRVNVQTALGDCLSARALEDDDIMLSSNEIKSLALTIEEELFSLFNDTGHKYRTKYRSLVFNIKDQKNKGLFRKILTGKIKPYQLVQMSTEELASKELAMWREQASKHQLDMIQKTEQQALKESAAAKHVRKKTHKGEVEVEEEDLSVLETRLEEKKDPEPDIQEEQPQVPVIDTTDQHRAHLFDLNCKVCTGKIVPGRVEQAMKAAPEKPATITFEQPEEKKPVQSQEEKDDYEKAEEIVKEAFRTMQKMEKSVSSLPKIVSSSPAVESVTPPLSPKLVSSRRESSSSSASSMSSSSTRRAVVVRSPDSALQSGLEAKSKFTPTGPMLWKGFMSMLDVAKFFTSAYSVSGPTDHITIPDTINILGRISPEQMWDYLSKIRQAGSKDLTVVRFIPGNDDQKVAYIHLYSYLNSRSRCGVAASTNKQIKDFYIIPLASHSKIPLTLLPFDGPGLEENRPHMLIGVLVRQKGKQAIDTPDAGNVGKSGTSVKSGSQSSSVSRSGSSSSSGKPVSHRSTASSSTKLVTPVVSRDPRLAKLAAREASPKVSPAESTIYVTSTSADTTEALVEEYEPEYVPMPINTK</sequence>
<feature type="region of interest" description="Disordered" evidence="9">
    <location>
        <begin position="981"/>
        <end position="1024"/>
    </location>
</feature>
<feature type="region of interest" description="Disordered" evidence="9">
    <location>
        <begin position="1509"/>
        <end position="1541"/>
    </location>
</feature>
<dbReference type="Pfam" id="PF07533">
    <property type="entry name" value="BRK"/>
    <property type="match status" value="1"/>
</dbReference>
<dbReference type="EMBL" id="CAJHNH020000495">
    <property type="protein sequence ID" value="CAG5118105.1"/>
    <property type="molecule type" value="Genomic_DNA"/>
</dbReference>
<feature type="domain" description="TFIIS central" evidence="11">
    <location>
        <begin position="1307"/>
        <end position="1427"/>
    </location>
</feature>
<feature type="compositionally biased region" description="Low complexity" evidence="9">
    <location>
        <begin position="1788"/>
        <end position="1816"/>
    </location>
</feature>
<dbReference type="PROSITE" id="PS50016">
    <property type="entry name" value="ZF_PHD_2"/>
    <property type="match status" value="1"/>
</dbReference>
<dbReference type="CDD" id="cd21541">
    <property type="entry name" value="SPOC_PHF3-like"/>
    <property type="match status" value="1"/>
</dbReference>
<evidence type="ECO:0000313" key="12">
    <source>
        <dbReference type="EMBL" id="CAG5118105.1"/>
    </source>
</evidence>
<dbReference type="Gene3D" id="1.10.472.30">
    <property type="entry name" value="Transcription elongation factor S-II, central domain"/>
    <property type="match status" value="1"/>
</dbReference>
<dbReference type="PROSITE" id="PS51321">
    <property type="entry name" value="TFIIS_CENTRAL"/>
    <property type="match status" value="1"/>
</dbReference>
<feature type="region of interest" description="Disordered" evidence="9">
    <location>
        <begin position="1780"/>
        <end position="1833"/>
    </location>
</feature>
<feature type="compositionally biased region" description="Basic and acidic residues" evidence="9">
    <location>
        <begin position="662"/>
        <end position="672"/>
    </location>
</feature>
<dbReference type="InterPro" id="IPR013083">
    <property type="entry name" value="Znf_RING/FYVE/PHD"/>
</dbReference>
<keyword evidence="13" id="KW-1185">Reference proteome</keyword>
<dbReference type="Pfam" id="PF00628">
    <property type="entry name" value="PHD"/>
    <property type="match status" value="1"/>
</dbReference>
<dbReference type="SUPFAM" id="SSF160481">
    <property type="entry name" value="BRK domain-like"/>
    <property type="match status" value="1"/>
</dbReference>
<feature type="compositionally biased region" description="Basic residues" evidence="9">
    <location>
        <begin position="288"/>
        <end position="297"/>
    </location>
</feature>
<feature type="compositionally biased region" description="Low complexity" evidence="9">
    <location>
        <begin position="1160"/>
        <end position="1180"/>
    </location>
</feature>
<feature type="compositionally biased region" description="Low complexity" evidence="9">
    <location>
        <begin position="489"/>
        <end position="498"/>
    </location>
</feature>
<dbReference type="InterPro" id="IPR036575">
    <property type="entry name" value="TFIIS_cen_dom_sf"/>
</dbReference>
<keyword evidence="4" id="KW-0862">Zinc</keyword>
<dbReference type="InterPro" id="IPR037259">
    <property type="entry name" value="BRK_sf"/>
</dbReference>
<feature type="region of interest" description="Disordered" evidence="9">
    <location>
        <begin position="1218"/>
        <end position="1305"/>
    </location>
</feature>
<evidence type="ECO:0000313" key="13">
    <source>
        <dbReference type="Proteomes" id="UP000678393"/>
    </source>
</evidence>
<comment type="caution">
    <text evidence="12">The sequence shown here is derived from an EMBL/GenBank/DDBJ whole genome shotgun (WGS) entry which is preliminary data.</text>
</comment>
<dbReference type="PROSITE" id="PS01359">
    <property type="entry name" value="ZF_PHD_1"/>
    <property type="match status" value="1"/>
</dbReference>
<dbReference type="InterPro" id="IPR012921">
    <property type="entry name" value="SPOC_C"/>
</dbReference>
<evidence type="ECO:0000256" key="2">
    <source>
        <dbReference type="ARBA" id="ARBA00022723"/>
    </source>
</evidence>
<dbReference type="Proteomes" id="UP000678393">
    <property type="component" value="Unassembled WGS sequence"/>
</dbReference>
<feature type="domain" description="PHD-type" evidence="10">
    <location>
        <begin position="1032"/>
        <end position="1086"/>
    </location>
</feature>
<evidence type="ECO:0000256" key="8">
    <source>
        <dbReference type="PROSITE-ProRule" id="PRU00146"/>
    </source>
</evidence>
<dbReference type="PANTHER" id="PTHR11477">
    <property type="entry name" value="TRANSCRIPTION FACTOR S-II ZINC FINGER DOMAIN-CONTAINING PROTEIN"/>
    <property type="match status" value="1"/>
</dbReference>
<evidence type="ECO:0000256" key="5">
    <source>
        <dbReference type="ARBA" id="ARBA00023015"/>
    </source>
</evidence>
<feature type="region of interest" description="Disordered" evidence="9">
    <location>
        <begin position="212"/>
        <end position="376"/>
    </location>
</feature>
<feature type="region of interest" description="Disordered" evidence="9">
    <location>
        <begin position="90"/>
        <end position="195"/>
    </location>
</feature>
<dbReference type="SUPFAM" id="SSF57903">
    <property type="entry name" value="FYVE/PHD zinc finger"/>
    <property type="match status" value="1"/>
</dbReference>
<proteinExistence type="predicted"/>
<comment type="subcellular location">
    <subcellularLocation>
        <location evidence="1">Nucleus</location>
    </subcellularLocation>
</comment>
<dbReference type="GO" id="GO:0008270">
    <property type="term" value="F:zinc ion binding"/>
    <property type="evidence" value="ECO:0007669"/>
    <property type="project" value="UniProtKB-KW"/>
</dbReference>
<evidence type="ECO:0000259" key="10">
    <source>
        <dbReference type="PROSITE" id="PS50016"/>
    </source>
</evidence>
<dbReference type="Gene3D" id="3.30.40.10">
    <property type="entry name" value="Zinc/RING finger domain, C3HC4 (zinc finger)"/>
    <property type="match status" value="1"/>
</dbReference>
<dbReference type="InterPro" id="IPR019787">
    <property type="entry name" value="Znf_PHD-finger"/>
</dbReference>
<feature type="compositionally biased region" description="Acidic residues" evidence="9">
    <location>
        <begin position="316"/>
        <end position="327"/>
    </location>
</feature>
<dbReference type="InterPro" id="IPR011011">
    <property type="entry name" value="Znf_FYVE_PHD"/>
</dbReference>
<dbReference type="Gene3D" id="3.40.5.120">
    <property type="match status" value="1"/>
</dbReference>
<dbReference type="GO" id="GO:0005634">
    <property type="term" value="C:nucleus"/>
    <property type="evidence" value="ECO:0007669"/>
    <property type="project" value="UniProtKB-SubCell"/>
</dbReference>